<dbReference type="InterPro" id="IPR003148">
    <property type="entry name" value="RCK_N"/>
</dbReference>
<dbReference type="PANTHER" id="PTHR46157:SF4">
    <property type="entry name" value="K(+) EFFLUX ANTIPORTER 3, CHLOROPLASTIC"/>
    <property type="match status" value="1"/>
</dbReference>
<dbReference type="Pfam" id="PF02254">
    <property type="entry name" value="TrkA_N"/>
    <property type="match status" value="1"/>
</dbReference>
<keyword evidence="6" id="KW-1185">Reference proteome</keyword>
<dbReference type="InterPro" id="IPR036291">
    <property type="entry name" value="NAD(P)-bd_dom_sf"/>
</dbReference>
<dbReference type="GO" id="GO:0015297">
    <property type="term" value="F:antiporter activity"/>
    <property type="evidence" value="ECO:0007669"/>
    <property type="project" value="UniProtKB-KW"/>
</dbReference>
<comment type="caution">
    <text evidence="5">The sequence shown here is derived from an EMBL/GenBank/DDBJ whole genome shotgun (WGS) entry which is preliminary data.</text>
</comment>
<keyword evidence="3" id="KW-0406">Ion transport</keyword>
<dbReference type="Proteomes" id="UP000887013">
    <property type="component" value="Unassembled WGS sequence"/>
</dbReference>
<dbReference type="OrthoDB" id="4834at2759"/>
<evidence type="ECO:0000256" key="1">
    <source>
        <dbReference type="ARBA" id="ARBA00022448"/>
    </source>
</evidence>
<evidence type="ECO:0000313" key="5">
    <source>
        <dbReference type="EMBL" id="GFT80740.1"/>
    </source>
</evidence>
<organism evidence="5 6">
    <name type="scientific">Nephila pilipes</name>
    <name type="common">Giant wood spider</name>
    <name type="synonym">Nephila maculata</name>
    <dbReference type="NCBI Taxonomy" id="299642"/>
    <lineage>
        <taxon>Eukaryota</taxon>
        <taxon>Metazoa</taxon>
        <taxon>Ecdysozoa</taxon>
        <taxon>Arthropoda</taxon>
        <taxon>Chelicerata</taxon>
        <taxon>Arachnida</taxon>
        <taxon>Araneae</taxon>
        <taxon>Araneomorphae</taxon>
        <taxon>Entelegynae</taxon>
        <taxon>Araneoidea</taxon>
        <taxon>Nephilidae</taxon>
        <taxon>Nephila</taxon>
    </lineage>
</organism>
<evidence type="ECO:0000259" key="4">
    <source>
        <dbReference type="Pfam" id="PF02254"/>
    </source>
</evidence>
<dbReference type="Gene3D" id="3.40.50.720">
    <property type="entry name" value="NAD(P)-binding Rossmann-like Domain"/>
    <property type="match status" value="1"/>
</dbReference>
<sequence length="119" mass="13035">MLTAEHLSYVVVDIQSKIVKEGKSDSFPIYLGDVTRCEILKSVGIERAQALVISIKNEVTIKKVVSLVAANFPHVNIVIRLPDLSNVEVYRDLGASKIIPETSEIGLQLGGAALSLQWY</sequence>
<evidence type="ECO:0000313" key="6">
    <source>
        <dbReference type="Proteomes" id="UP000887013"/>
    </source>
</evidence>
<keyword evidence="1" id="KW-0813">Transport</keyword>
<accession>A0A8X6U1N3</accession>
<dbReference type="PANTHER" id="PTHR46157">
    <property type="entry name" value="K(+) EFFLUX ANTIPORTER 3, CHLOROPLASTIC"/>
    <property type="match status" value="1"/>
</dbReference>
<gene>
    <name evidence="5" type="ORF">NPIL_517301</name>
</gene>
<dbReference type="AlphaFoldDB" id="A0A8X6U1N3"/>
<dbReference type="GO" id="GO:0006813">
    <property type="term" value="P:potassium ion transport"/>
    <property type="evidence" value="ECO:0007669"/>
    <property type="project" value="InterPro"/>
</dbReference>
<reference evidence="5" key="1">
    <citation type="submission" date="2020-08" db="EMBL/GenBank/DDBJ databases">
        <title>Multicomponent nature underlies the extraordinary mechanical properties of spider dragline silk.</title>
        <authorList>
            <person name="Kono N."/>
            <person name="Nakamura H."/>
            <person name="Mori M."/>
            <person name="Yoshida Y."/>
            <person name="Ohtoshi R."/>
            <person name="Malay A.D."/>
            <person name="Moran D.A.P."/>
            <person name="Tomita M."/>
            <person name="Numata K."/>
            <person name="Arakawa K."/>
        </authorList>
    </citation>
    <scope>NUCLEOTIDE SEQUENCE</scope>
</reference>
<feature type="domain" description="RCK N-terminal" evidence="4">
    <location>
        <begin position="2"/>
        <end position="99"/>
    </location>
</feature>
<dbReference type="GO" id="GO:0016020">
    <property type="term" value="C:membrane"/>
    <property type="evidence" value="ECO:0007669"/>
    <property type="project" value="TreeGrafter"/>
</dbReference>
<evidence type="ECO:0000256" key="3">
    <source>
        <dbReference type="ARBA" id="ARBA00023065"/>
    </source>
</evidence>
<evidence type="ECO:0000256" key="2">
    <source>
        <dbReference type="ARBA" id="ARBA00022449"/>
    </source>
</evidence>
<dbReference type="EMBL" id="BMAW01071994">
    <property type="protein sequence ID" value="GFT80740.1"/>
    <property type="molecule type" value="Genomic_DNA"/>
</dbReference>
<protein>
    <submittedName>
        <fullName evidence="5">RCK N-terminal domain-containing protein</fullName>
    </submittedName>
</protein>
<proteinExistence type="predicted"/>
<dbReference type="SUPFAM" id="SSF51735">
    <property type="entry name" value="NAD(P)-binding Rossmann-fold domains"/>
    <property type="match status" value="1"/>
</dbReference>
<keyword evidence="2" id="KW-0050">Antiport</keyword>
<name>A0A8X6U1N3_NEPPI</name>